<evidence type="ECO:0000313" key="18">
    <source>
        <dbReference type="RefSeq" id="XP_029337496.1"/>
    </source>
</evidence>
<keyword evidence="10" id="KW-0238">DNA-binding</keyword>
<evidence type="ECO:0000256" key="11">
    <source>
        <dbReference type="ARBA" id="ARBA00023163"/>
    </source>
</evidence>
<accession>A0A6P7RNA5</accession>
<evidence type="ECO:0000256" key="14">
    <source>
        <dbReference type="SAM" id="MobiDB-lite"/>
    </source>
</evidence>
<dbReference type="PROSITE" id="PS51703">
    <property type="entry name" value="DZF"/>
    <property type="match status" value="1"/>
</dbReference>
<dbReference type="GO" id="GO:0003727">
    <property type="term" value="F:single-stranded RNA binding"/>
    <property type="evidence" value="ECO:0007669"/>
    <property type="project" value="TreeGrafter"/>
</dbReference>
<sequence length="879" mass="94526">MALYHHHFITRRRRFSHFQRPMRIFVNDDRHVMAKHSSVYPTQEELEAVQNMVSHTERALKAVSDWIDEQEKGNSELSEAENMDTPPDDESKEGAGEQKAEHMTRTLRGVMRVGLVAKGLLLKGDLDLELVLLCKEKPTTALLDKVADNLAIQLTTVTEDKYEILQSVDDAAIVIKNTKEPPLSLTIHLTSPVVREEMEKVLAGETLSVNDPPDVLDRQKCLAALASLRHAKWFQARANGLKSCVIVIRVLRDLCTRVPTWGPLRGWPLELLCEKSIGTANRPMGAGEALRRVLECLASGIVMPDGSGIYDPCEKEATDAIGHLDRQQREDITQSAQHALRLAAFGQLHKVLGMDPLPSKMPKKPKNENPVDYTVQIPPSTTYAITPMKRPMEEDGEEKSPSKKKKKIQKKEEKADPPQAMNALMRLNQLKPGLQYKLISQTGPVHAPIFTMSVEVDGSNFEASGPSKKTAKLHVAVKVLQDMGLPTGAEGRDSSKGEDSAEESDGKPAVVAPPPVVEAVSNPSSVFPSDATTEQGPILTKHGKNPVMELNEKRRGLKYELISETGGSHDKRFVMEVEVDGQKFQGAGSNKKVAKAYAALAALEKLFPDAPLALEANKKKRTPVPVRGGPKFAAKPHNPGFGMGGPMHNEVPPPPNIRGRGRGGNIRGRGRGRGFGGANHGGGYMNAGAGYGSYGYSSNSATAGYSQFYSNGGHSGNAGGGGSGGGGGSSSYSSYYQGDSYNSPVPPKHAGKKPLHGGQQKASYSSGYQSHQGQQQPYNQSQYSSYGTPQDYSGSGGRSGGNSYGSSGSSSYNTGSHGGYGAGSGGSSSYQGKQGGYSSQSNYSSPGSSQSYSGPASSYQSSQGGYSRNTEHSMNYQYR</sequence>
<dbReference type="SMART" id="SM00572">
    <property type="entry name" value="DZF"/>
    <property type="match status" value="1"/>
</dbReference>
<evidence type="ECO:0000313" key="17">
    <source>
        <dbReference type="Proteomes" id="UP000515126"/>
    </source>
</evidence>
<feature type="compositionally biased region" description="Gly residues" evidence="14">
    <location>
        <begin position="662"/>
        <end position="679"/>
    </location>
</feature>
<feature type="region of interest" description="Disordered" evidence="14">
    <location>
        <begin position="720"/>
        <end position="879"/>
    </location>
</feature>
<feature type="region of interest" description="Disordered" evidence="14">
    <location>
        <begin position="71"/>
        <end position="103"/>
    </location>
</feature>
<dbReference type="RefSeq" id="XP_029337496.1">
    <property type="nucleotide sequence ID" value="XM_029481636.1"/>
</dbReference>
<feature type="compositionally biased region" description="Gly residues" evidence="14">
    <location>
        <begin position="816"/>
        <end position="826"/>
    </location>
</feature>
<feature type="compositionally biased region" description="Low complexity" evidence="14">
    <location>
        <begin position="517"/>
        <end position="526"/>
    </location>
</feature>
<evidence type="ECO:0000256" key="1">
    <source>
        <dbReference type="ARBA" id="ARBA00004123"/>
    </source>
</evidence>
<dbReference type="InterPro" id="IPR043519">
    <property type="entry name" value="NT_sf"/>
</dbReference>
<feature type="region of interest" description="Disordered" evidence="14">
    <location>
        <begin position="484"/>
        <end position="542"/>
    </location>
</feature>
<dbReference type="GO" id="GO:0003677">
    <property type="term" value="F:DNA binding"/>
    <property type="evidence" value="ECO:0007669"/>
    <property type="project" value="UniProtKB-KW"/>
</dbReference>
<dbReference type="PROSITE" id="PS50137">
    <property type="entry name" value="DS_RBD"/>
    <property type="match status" value="2"/>
</dbReference>
<reference evidence="18" key="1">
    <citation type="submission" date="2025-08" db="UniProtKB">
        <authorList>
            <consortium name="RefSeq"/>
        </authorList>
    </citation>
    <scope>IDENTIFICATION</scope>
</reference>
<feature type="compositionally biased region" description="Low complexity" evidence="14">
    <location>
        <begin position="804"/>
        <end position="815"/>
    </location>
</feature>
<dbReference type="Pfam" id="PF07528">
    <property type="entry name" value="DZF_N"/>
    <property type="match status" value="1"/>
</dbReference>
<evidence type="ECO:0000256" key="3">
    <source>
        <dbReference type="ARBA" id="ARBA00022481"/>
    </source>
</evidence>
<evidence type="ECO:0000256" key="7">
    <source>
        <dbReference type="ARBA" id="ARBA00022884"/>
    </source>
</evidence>
<dbReference type="InterPro" id="IPR049401">
    <property type="entry name" value="DZF_dom_N"/>
</dbReference>
<dbReference type="SMART" id="SM00358">
    <property type="entry name" value="DSRM"/>
    <property type="match status" value="2"/>
</dbReference>
<evidence type="ECO:0000256" key="5">
    <source>
        <dbReference type="ARBA" id="ARBA00022553"/>
    </source>
</evidence>
<evidence type="ECO:0000256" key="4">
    <source>
        <dbReference type="ARBA" id="ARBA00022490"/>
    </source>
</evidence>
<feature type="domain" description="DZF" evidence="16">
    <location>
        <begin position="23"/>
        <end position="396"/>
    </location>
</feature>
<name>A0A6P7RNA5_MUSCR</name>
<dbReference type="FunFam" id="3.30.160.20:FF:000008">
    <property type="entry name" value="interleukin enhancer-binding factor 3 isoform X2"/>
    <property type="match status" value="1"/>
</dbReference>
<dbReference type="Pfam" id="PF20965">
    <property type="entry name" value="DZF_C"/>
    <property type="match status" value="1"/>
</dbReference>
<evidence type="ECO:0000256" key="13">
    <source>
        <dbReference type="PROSITE-ProRule" id="PRU00266"/>
    </source>
</evidence>
<dbReference type="GeneID" id="110301111"/>
<feature type="compositionally biased region" description="Low complexity" evidence="14">
    <location>
        <begin position="763"/>
        <end position="787"/>
    </location>
</feature>
<dbReference type="InterPro" id="IPR033099">
    <property type="entry name" value="DSRM1_ILF3"/>
</dbReference>
<feature type="domain" description="DRBM" evidence="15">
    <location>
        <begin position="542"/>
        <end position="608"/>
    </location>
</feature>
<feature type="compositionally biased region" description="Basic and acidic residues" evidence="14">
    <location>
        <begin position="92"/>
        <end position="103"/>
    </location>
</feature>
<gene>
    <name evidence="18" type="primary">Ilf3</name>
</gene>
<dbReference type="InterPro" id="IPR049402">
    <property type="entry name" value="DZF_dom_C"/>
</dbReference>
<feature type="compositionally biased region" description="Low complexity" evidence="14">
    <location>
        <begin position="827"/>
        <end position="867"/>
    </location>
</feature>
<feature type="compositionally biased region" description="Gly residues" evidence="14">
    <location>
        <begin position="720"/>
        <end position="729"/>
    </location>
</feature>
<feature type="region of interest" description="Disordered" evidence="14">
    <location>
        <begin position="381"/>
        <end position="420"/>
    </location>
</feature>
<dbReference type="Gene3D" id="1.10.1410.40">
    <property type="match status" value="1"/>
</dbReference>
<dbReference type="CDD" id="cd19910">
    <property type="entry name" value="DSRM_ILF3_rpt1"/>
    <property type="match status" value="1"/>
</dbReference>
<keyword evidence="6" id="KW-0677">Repeat</keyword>
<evidence type="ECO:0000256" key="6">
    <source>
        <dbReference type="ARBA" id="ARBA00022737"/>
    </source>
</evidence>
<proteinExistence type="predicted"/>
<dbReference type="Gene3D" id="3.30.460.10">
    <property type="entry name" value="Beta Polymerase, domain 2"/>
    <property type="match status" value="2"/>
</dbReference>
<dbReference type="GO" id="GO:0005737">
    <property type="term" value="C:cytoplasm"/>
    <property type="evidence" value="ECO:0007669"/>
    <property type="project" value="UniProtKB-SubCell"/>
</dbReference>
<feature type="region of interest" description="Disordered" evidence="14">
    <location>
        <begin position="647"/>
        <end position="679"/>
    </location>
</feature>
<dbReference type="Pfam" id="PF00035">
    <property type="entry name" value="dsrm"/>
    <property type="match status" value="2"/>
</dbReference>
<keyword evidence="9" id="KW-0051">Antiviral defense</keyword>
<evidence type="ECO:0000256" key="10">
    <source>
        <dbReference type="ARBA" id="ARBA00023125"/>
    </source>
</evidence>
<keyword evidence="7 13" id="KW-0694">RNA-binding</keyword>
<dbReference type="FunFam" id="3.30.160.20:FF:000006">
    <property type="entry name" value="interleukin enhancer-binding factor 3 isoform X2"/>
    <property type="match status" value="1"/>
</dbReference>
<evidence type="ECO:0000256" key="12">
    <source>
        <dbReference type="ARBA" id="ARBA00023242"/>
    </source>
</evidence>
<feature type="compositionally biased region" description="Basic and acidic residues" evidence="14">
    <location>
        <begin position="390"/>
        <end position="401"/>
    </location>
</feature>
<evidence type="ECO:0000256" key="2">
    <source>
        <dbReference type="ARBA" id="ARBA00004496"/>
    </source>
</evidence>
<keyword evidence="5" id="KW-0597">Phosphoprotein</keyword>
<evidence type="ECO:0000259" key="16">
    <source>
        <dbReference type="PROSITE" id="PS51703"/>
    </source>
</evidence>
<evidence type="ECO:0000259" key="15">
    <source>
        <dbReference type="PROSITE" id="PS50137"/>
    </source>
</evidence>
<feature type="domain" description="DRBM" evidence="15">
    <location>
        <begin position="416"/>
        <end position="485"/>
    </location>
</feature>
<dbReference type="AlphaFoldDB" id="A0A6P7RNA5"/>
<dbReference type="GO" id="GO:0071011">
    <property type="term" value="C:precatalytic spliceosome"/>
    <property type="evidence" value="ECO:0007669"/>
    <property type="project" value="TreeGrafter"/>
</dbReference>
<dbReference type="InterPro" id="IPR014720">
    <property type="entry name" value="dsRBD_dom"/>
</dbReference>
<dbReference type="InterPro" id="IPR006561">
    <property type="entry name" value="DZF_dom"/>
</dbReference>
<evidence type="ECO:0000256" key="9">
    <source>
        <dbReference type="ARBA" id="ARBA00023118"/>
    </source>
</evidence>
<keyword evidence="12" id="KW-0539">Nucleus</keyword>
<keyword evidence="8" id="KW-0805">Transcription regulation</keyword>
<dbReference type="Gene3D" id="3.30.160.20">
    <property type="match status" value="2"/>
</dbReference>
<dbReference type="CDD" id="cd19912">
    <property type="entry name" value="DSRM_ILF3_rpt2"/>
    <property type="match status" value="1"/>
</dbReference>
<keyword evidence="4" id="KW-0963">Cytoplasm</keyword>
<keyword evidence="17" id="KW-1185">Reference proteome</keyword>
<dbReference type="PANTHER" id="PTHR45762:SF4">
    <property type="entry name" value="INTERLEUKIN ENHANCER-BINDING FACTOR 3"/>
    <property type="match status" value="1"/>
</dbReference>
<dbReference type="GO" id="GO:0003725">
    <property type="term" value="F:double-stranded RNA binding"/>
    <property type="evidence" value="ECO:0007669"/>
    <property type="project" value="InterPro"/>
</dbReference>
<protein>
    <submittedName>
        <fullName evidence="18">Interleukin enhancer-binding factor 3 isoform X5</fullName>
    </submittedName>
</protein>
<dbReference type="SUPFAM" id="SSF54768">
    <property type="entry name" value="dsRNA-binding domain-like"/>
    <property type="match status" value="2"/>
</dbReference>
<dbReference type="FunFam" id="1.10.1410.40:FF:000001">
    <property type="entry name" value="interleukin enhancer-binding factor 3 isoform X1"/>
    <property type="match status" value="1"/>
</dbReference>
<evidence type="ECO:0000256" key="8">
    <source>
        <dbReference type="ARBA" id="ARBA00023015"/>
    </source>
</evidence>
<feature type="compositionally biased region" description="Acidic residues" evidence="14">
    <location>
        <begin position="78"/>
        <end position="91"/>
    </location>
</feature>
<organism evidence="17 18">
    <name type="scientific">Mus caroli</name>
    <name type="common">Ryukyu mouse</name>
    <name type="synonym">Ricefield mouse</name>
    <dbReference type="NCBI Taxonomy" id="10089"/>
    <lineage>
        <taxon>Eukaryota</taxon>
        <taxon>Metazoa</taxon>
        <taxon>Chordata</taxon>
        <taxon>Craniata</taxon>
        <taxon>Vertebrata</taxon>
        <taxon>Euteleostomi</taxon>
        <taxon>Mammalia</taxon>
        <taxon>Eutheria</taxon>
        <taxon>Euarchontoglires</taxon>
        <taxon>Glires</taxon>
        <taxon>Rodentia</taxon>
        <taxon>Myomorpha</taxon>
        <taxon>Muroidea</taxon>
        <taxon>Muridae</taxon>
        <taxon>Murinae</taxon>
        <taxon>Mus</taxon>
        <taxon>Mus</taxon>
    </lineage>
</organism>
<dbReference type="Proteomes" id="UP000515126">
    <property type="component" value="Chromosome 9"/>
</dbReference>
<dbReference type="PANTHER" id="PTHR45762">
    <property type="entry name" value="ZINC FINGER RNA-BINDING PROTEIN"/>
    <property type="match status" value="1"/>
</dbReference>
<comment type="subcellular location">
    <subcellularLocation>
        <location evidence="2">Cytoplasm</location>
    </subcellularLocation>
    <subcellularLocation>
        <location evidence="1">Nucleus</location>
    </subcellularLocation>
</comment>
<feature type="compositionally biased region" description="Gly residues" evidence="14">
    <location>
        <begin position="794"/>
        <end position="803"/>
    </location>
</feature>
<keyword evidence="3" id="KW-0488">Methylation</keyword>
<feature type="compositionally biased region" description="Basic and acidic residues" evidence="14">
    <location>
        <begin position="490"/>
        <end position="499"/>
    </location>
</feature>
<dbReference type="GO" id="GO:0051607">
    <property type="term" value="P:defense response to virus"/>
    <property type="evidence" value="ECO:0007669"/>
    <property type="project" value="UniProtKB-KW"/>
</dbReference>
<keyword evidence="11" id="KW-0804">Transcription</keyword>
<dbReference type="CTD" id="3609"/>
<feature type="compositionally biased region" description="Low complexity" evidence="14">
    <location>
        <begin position="730"/>
        <end position="743"/>
    </location>
</feature>